<dbReference type="InterPro" id="IPR011989">
    <property type="entry name" value="ARM-like"/>
</dbReference>
<dbReference type="InterPro" id="IPR058584">
    <property type="entry name" value="IMB1_TNPO1-like_TPR"/>
</dbReference>
<feature type="non-terminal residue" evidence="3">
    <location>
        <position position="1"/>
    </location>
</feature>
<evidence type="ECO:0000313" key="3">
    <source>
        <dbReference type="EMBL" id="KAJ7046475.1"/>
    </source>
</evidence>
<accession>A0AAD6XFP7</accession>
<keyword evidence="4" id="KW-1185">Reference proteome</keyword>
<name>A0AAD6XFP7_9AGAR</name>
<feature type="domain" description="Importin subunit beta-1/Transportin-1-like TPR repeats" evidence="2">
    <location>
        <begin position="2"/>
        <end position="111"/>
    </location>
</feature>
<proteinExistence type="predicted"/>
<gene>
    <name evidence="3" type="ORF">C8F04DRAFT_1064422</name>
</gene>
<dbReference type="AlphaFoldDB" id="A0AAD6XFP7"/>
<sequence>MDEHPRIVANCCCTLMNLAEQIARTMGLSLLARYHHGRRRTGAAARSGSAGNEHNFRTAAYEVISAYLSDAAVDAISVVQNTVVAILTRMEQPLAMQNQILGVNDRNNQNERCRPTSAAFL</sequence>
<evidence type="ECO:0000313" key="4">
    <source>
        <dbReference type="Proteomes" id="UP001218188"/>
    </source>
</evidence>
<evidence type="ECO:0000256" key="1">
    <source>
        <dbReference type="ARBA" id="ARBA00022737"/>
    </source>
</evidence>
<comment type="caution">
    <text evidence="3">The sequence shown here is derived from an EMBL/GenBank/DDBJ whole genome shotgun (WGS) entry which is preliminary data.</text>
</comment>
<dbReference type="Gene3D" id="1.25.10.10">
    <property type="entry name" value="Leucine-rich Repeat Variant"/>
    <property type="match status" value="1"/>
</dbReference>
<evidence type="ECO:0000259" key="2">
    <source>
        <dbReference type="Pfam" id="PF25574"/>
    </source>
</evidence>
<keyword evidence="1" id="KW-0677">Repeat</keyword>
<dbReference type="EMBL" id="JARJCM010000003">
    <property type="protein sequence ID" value="KAJ7046475.1"/>
    <property type="molecule type" value="Genomic_DNA"/>
</dbReference>
<organism evidence="3 4">
    <name type="scientific">Mycena alexandri</name>
    <dbReference type="NCBI Taxonomy" id="1745969"/>
    <lineage>
        <taxon>Eukaryota</taxon>
        <taxon>Fungi</taxon>
        <taxon>Dikarya</taxon>
        <taxon>Basidiomycota</taxon>
        <taxon>Agaricomycotina</taxon>
        <taxon>Agaricomycetes</taxon>
        <taxon>Agaricomycetidae</taxon>
        <taxon>Agaricales</taxon>
        <taxon>Marasmiineae</taxon>
        <taxon>Mycenaceae</taxon>
        <taxon>Mycena</taxon>
    </lineage>
</organism>
<reference evidence="3" key="1">
    <citation type="submission" date="2023-03" db="EMBL/GenBank/DDBJ databases">
        <title>Massive genome expansion in bonnet fungi (Mycena s.s.) driven by repeated elements and novel gene families across ecological guilds.</title>
        <authorList>
            <consortium name="Lawrence Berkeley National Laboratory"/>
            <person name="Harder C.B."/>
            <person name="Miyauchi S."/>
            <person name="Viragh M."/>
            <person name="Kuo A."/>
            <person name="Thoen E."/>
            <person name="Andreopoulos B."/>
            <person name="Lu D."/>
            <person name="Skrede I."/>
            <person name="Drula E."/>
            <person name="Henrissat B."/>
            <person name="Morin E."/>
            <person name="Kohler A."/>
            <person name="Barry K."/>
            <person name="LaButti K."/>
            <person name="Morin E."/>
            <person name="Salamov A."/>
            <person name="Lipzen A."/>
            <person name="Mereny Z."/>
            <person name="Hegedus B."/>
            <person name="Baldrian P."/>
            <person name="Stursova M."/>
            <person name="Weitz H."/>
            <person name="Taylor A."/>
            <person name="Grigoriev I.V."/>
            <person name="Nagy L.G."/>
            <person name="Martin F."/>
            <person name="Kauserud H."/>
        </authorList>
    </citation>
    <scope>NUCLEOTIDE SEQUENCE</scope>
    <source>
        <strain evidence="3">CBHHK200</strain>
    </source>
</reference>
<protein>
    <recommendedName>
        <fullName evidence="2">Importin subunit beta-1/Transportin-1-like TPR repeats domain-containing protein</fullName>
    </recommendedName>
</protein>
<dbReference type="Proteomes" id="UP001218188">
    <property type="component" value="Unassembled WGS sequence"/>
</dbReference>
<dbReference type="Pfam" id="PF25574">
    <property type="entry name" value="TPR_IMB1"/>
    <property type="match status" value="1"/>
</dbReference>